<dbReference type="RefSeq" id="WP_041365627.1">
    <property type="nucleotide sequence ID" value="NZ_HG938354.1"/>
</dbReference>
<dbReference type="Gene3D" id="3.30.390.10">
    <property type="entry name" value="Enolase-like, N-terminal domain"/>
    <property type="match status" value="1"/>
</dbReference>
<dbReference type="OrthoDB" id="9775913at2"/>
<dbReference type="PANTHER" id="PTHR48080:SF3">
    <property type="entry name" value="ENOLASE SUPERFAMILY MEMBER DDB_G0284701"/>
    <property type="match status" value="1"/>
</dbReference>
<geneLocation type="plasmid" evidence="7">
    <name>II</name>
</geneLocation>
<organism evidence="6 7">
    <name type="scientific">Neorhizobium galegae bv. orientalis str. HAMBI 540</name>
    <dbReference type="NCBI Taxonomy" id="1028800"/>
    <lineage>
        <taxon>Bacteria</taxon>
        <taxon>Pseudomonadati</taxon>
        <taxon>Pseudomonadota</taxon>
        <taxon>Alphaproteobacteria</taxon>
        <taxon>Hyphomicrobiales</taxon>
        <taxon>Rhizobiaceae</taxon>
        <taxon>Rhizobium/Agrobacterium group</taxon>
        <taxon>Neorhizobium</taxon>
    </lineage>
</organism>
<evidence type="ECO:0000256" key="2">
    <source>
        <dbReference type="ARBA" id="ARBA00008031"/>
    </source>
</evidence>
<evidence type="ECO:0000313" key="7">
    <source>
        <dbReference type="Proteomes" id="UP000028181"/>
    </source>
</evidence>
<gene>
    <name evidence="6" type="ORF">RG540_PA12520</name>
</gene>
<dbReference type="GeneID" id="24260629"/>
<feature type="domain" description="Mandelate racemase/muconate lactonizing enzyme C-terminal" evidence="5">
    <location>
        <begin position="143"/>
        <end position="238"/>
    </location>
</feature>
<dbReference type="InterPro" id="IPR013342">
    <property type="entry name" value="Mandelate_racemase_C"/>
</dbReference>
<accession>A0A068T0M0</accession>
<dbReference type="GO" id="GO:0046872">
    <property type="term" value="F:metal ion binding"/>
    <property type="evidence" value="ECO:0007669"/>
    <property type="project" value="UniProtKB-KW"/>
</dbReference>
<keyword evidence="4" id="KW-0460">Magnesium</keyword>
<comment type="similarity">
    <text evidence="2">Belongs to the mandelate racemase/muconate lactonizing enzyme family.</text>
</comment>
<dbReference type="SUPFAM" id="SSF54826">
    <property type="entry name" value="Enolase N-terminal domain-like"/>
    <property type="match status" value="1"/>
</dbReference>
<reference evidence="7" key="1">
    <citation type="journal article" date="2014" name="BMC Genomics">
        <title>Genome sequencing of two Neorhizobium galegae strains reveals a noeT gene responsible for the unusual acetylation of the nodulation factors.</title>
        <authorList>
            <person name="Osterman J."/>
            <person name="Marsh J."/>
            <person name="Laine P.K."/>
            <person name="Zeng Z."/>
            <person name="Alatalo E."/>
            <person name="Sullivan J.T."/>
            <person name="Young J.P."/>
            <person name="Thomas-Oates J."/>
            <person name="Paulin L."/>
            <person name="Lindstrom K."/>
        </authorList>
    </citation>
    <scope>NUCLEOTIDE SEQUENCE [LARGE SCALE GENOMIC DNA]</scope>
    <source>
        <strain evidence="7">HAMBI 540</strain>
    </source>
</reference>
<keyword evidence="7" id="KW-1185">Reference proteome</keyword>
<dbReference type="GO" id="GO:0006579">
    <property type="term" value="P:amino-acid betaine catabolic process"/>
    <property type="evidence" value="ECO:0007669"/>
    <property type="project" value="InterPro"/>
</dbReference>
<dbReference type="InterPro" id="IPR036849">
    <property type="entry name" value="Enolase-like_C_sf"/>
</dbReference>
<evidence type="ECO:0000256" key="1">
    <source>
        <dbReference type="ARBA" id="ARBA00001946"/>
    </source>
</evidence>
<proteinExistence type="inferred from homology"/>
<dbReference type="SFLD" id="SFLDF00556">
    <property type="entry name" value="4R-hydroxyproline_betaine_2-ep"/>
    <property type="match status" value="1"/>
</dbReference>
<dbReference type="InterPro" id="IPR029065">
    <property type="entry name" value="Enolase_C-like"/>
</dbReference>
<dbReference type="AlphaFoldDB" id="A0A068T0M0"/>
<dbReference type="Pfam" id="PF13378">
    <property type="entry name" value="MR_MLE_C"/>
    <property type="match status" value="1"/>
</dbReference>
<protein>
    <submittedName>
        <fullName evidence="6">Putative O-succinylbenzoic acid synthetase</fullName>
    </submittedName>
</protein>
<dbReference type="EMBL" id="HG938354">
    <property type="protein sequence ID" value="CDN51928.1"/>
    <property type="molecule type" value="Genomic_DNA"/>
</dbReference>
<dbReference type="PANTHER" id="PTHR48080">
    <property type="entry name" value="D-GALACTONATE DEHYDRATASE-RELATED"/>
    <property type="match status" value="1"/>
</dbReference>
<dbReference type="Gene3D" id="3.20.20.120">
    <property type="entry name" value="Enolase-like C-terminal domain"/>
    <property type="match status" value="1"/>
</dbReference>
<evidence type="ECO:0000256" key="3">
    <source>
        <dbReference type="ARBA" id="ARBA00022723"/>
    </source>
</evidence>
<dbReference type="Pfam" id="PF02746">
    <property type="entry name" value="MR_MLE_N"/>
    <property type="match status" value="1"/>
</dbReference>
<dbReference type="KEGG" id="ngg:RG540_PA12520"/>
<dbReference type="Proteomes" id="UP000028181">
    <property type="component" value="Plasmid pHAMBI540a"/>
</dbReference>
<comment type="cofactor">
    <cofactor evidence="1">
        <name>Mg(2+)</name>
        <dbReference type="ChEBI" id="CHEBI:18420"/>
    </cofactor>
</comment>
<sequence>MKISEIHIYSHVMPVKNGPYKIASSIVHALESTLVKIVADNGLFGWGETCPVGPTYQPTHPKGARAALEEMAQGLIGADPLLPVVLRRKMDSLLNGHSYAKAAIDIAAYDLMGKHFNMRVADLLGGAVTDRVPSYYASGIGEPDEIAEVAAEKAAEGYPRLQIKIGGGRPVEVDIAVVRKVWERVGNRMRLAVDGNRSLTTRDTLRLSRECLDIPFILEQPCNTIEEIKSIRGQLHHGVYLDENGVDLTTVLRAIGDGVCDGFGMKVTRIGGLHAMATFRDICEARSMPHTCDDAWGGDIIAAACTHIGATVRPQLCEGVWIAQPYIESHFDPEYGVVVEGGHIKLPTGPGLGVLPNEILFGAPLASYS</sequence>
<dbReference type="SFLD" id="SFLDG00180">
    <property type="entry name" value="muconate_cycloisomerase"/>
    <property type="match status" value="1"/>
</dbReference>
<dbReference type="SMART" id="SM00922">
    <property type="entry name" value="MR_MLE"/>
    <property type="match status" value="1"/>
</dbReference>
<dbReference type="InterPro" id="IPR034622">
    <property type="entry name" value="4R-hPro_betaine_2-epimerase"/>
</dbReference>
<dbReference type="GO" id="GO:0016855">
    <property type="term" value="F:racemase and epimerase activity, acting on amino acids and derivatives"/>
    <property type="evidence" value="ECO:0007669"/>
    <property type="project" value="InterPro"/>
</dbReference>
<dbReference type="InterPro" id="IPR013341">
    <property type="entry name" value="Mandelate_racemase_N_dom"/>
</dbReference>
<evidence type="ECO:0000259" key="5">
    <source>
        <dbReference type="SMART" id="SM00922"/>
    </source>
</evidence>
<keyword evidence="6" id="KW-0614">Plasmid</keyword>
<dbReference type="InterPro" id="IPR029017">
    <property type="entry name" value="Enolase-like_N"/>
</dbReference>
<dbReference type="HOGENOM" id="CLU_030273_4_5_5"/>
<dbReference type="eggNOG" id="COG4948">
    <property type="taxonomic scope" value="Bacteria"/>
</dbReference>
<dbReference type="PATRIC" id="fig|1028800.3.peg.5891"/>
<dbReference type="SUPFAM" id="SSF51604">
    <property type="entry name" value="Enolase C-terminal domain-like"/>
    <property type="match status" value="1"/>
</dbReference>
<keyword evidence="3" id="KW-0479">Metal-binding</keyword>
<dbReference type="SFLD" id="SFLDS00001">
    <property type="entry name" value="Enolase"/>
    <property type="match status" value="1"/>
</dbReference>
<evidence type="ECO:0000256" key="4">
    <source>
        <dbReference type="ARBA" id="ARBA00022842"/>
    </source>
</evidence>
<dbReference type="CDD" id="cd00308">
    <property type="entry name" value="enolase_like"/>
    <property type="match status" value="1"/>
</dbReference>
<name>A0A068T0M0_NEOGA</name>
<dbReference type="FunFam" id="3.30.390.10:FF:000009">
    <property type="entry name" value="Hydrophobic dipeptide epimerase"/>
    <property type="match status" value="1"/>
</dbReference>
<dbReference type="InterPro" id="IPR034593">
    <property type="entry name" value="DgoD-like"/>
</dbReference>
<evidence type="ECO:0000313" key="6">
    <source>
        <dbReference type="EMBL" id="CDN51928.1"/>
    </source>
</evidence>